<dbReference type="EMBL" id="CVQI01001113">
    <property type="protein sequence ID" value="CRK05634.1"/>
    <property type="molecule type" value="Genomic_DNA"/>
</dbReference>
<evidence type="ECO:0000313" key="2">
    <source>
        <dbReference type="EMBL" id="CRK05634.1"/>
    </source>
</evidence>
<dbReference type="PANTHER" id="PTHR12652">
    <property type="entry name" value="PEROXISOMAL BIOGENESIS FACTOR 11"/>
    <property type="match status" value="1"/>
</dbReference>
<sequence length="356" mass="38516">MTEANAITDLPSGEPIAPPTPAPAPPKLPLSAILAATPSNIDAFIAHLHHLPSGEPIAPPTPAPAPPKLPLSAILAATPSNIDAFIAHLHRCMQTPSGIDTVLLFIGYTARLSSNLLDAASRSALHRSAHKLITLAFSLPESTTLLLSAAPQASPVATLALRLATRLRALSLLLSESRVFLRSWGLLGIYFAGRRLVLPLLEKKKPQTVDEKTGAKPDTSAETLDKTIAWAQFITLVLFQSLENAYFLSGKGVFGLTPAQQVKAARWSTRSWSAYVGLEIGRLLIERQRRKTGDVTSAEHKEWKAAWQRSFVRNVAWAPLTVHWSTADGILNDTVVWAIGCVPGIVQMRQLWKDTA</sequence>
<proteinExistence type="predicted"/>
<feature type="region of interest" description="Disordered" evidence="1">
    <location>
        <begin position="1"/>
        <end position="23"/>
    </location>
</feature>
<accession>A0A0G4KJP7</accession>
<reference evidence="3" key="1">
    <citation type="submission" date="2015-05" db="EMBL/GenBank/DDBJ databases">
        <authorList>
            <person name="Fogelqvist Johan"/>
        </authorList>
    </citation>
    <scope>NUCLEOTIDE SEQUENCE [LARGE SCALE GENOMIC DNA]</scope>
</reference>
<evidence type="ECO:0000256" key="1">
    <source>
        <dbReference type="SAM" id="MobiDB-lite"/>
    </source>
</evidence>
<evidence type="ECO:0000313" key="3">
    <source>
        <dbReference type="Proteomes" id="UP000045706"/>
    </source>
</evidence>
<dbReference type="AlphaFoldDB" id="A0A0G4KJP7"/>
<dbReference type="PANTHER" id="PTHR12652:SF25">
    <property type="entry name" value="MICROBODY (PEROXISOME) PROLIFERATION PROTEIN PEROXIN 11C (EUROFUNG)"/>
    <property type="match status" value="1"/>
</dbReference>
<gene>
    <name evidence="2" type="ORF">BN1723_001604</name>
</gene>
<evidence type="ECO:0008006" key="4">
    <source>
        <dbReference type="Google" id="ProtNLM"/>
    </source>
</evidence>
<dbReference type="Proteomes" id="UP000045706">
    <property type="component" value="Unassembled WGS sequence"/>
</dbReference>
<name>A0A0G4KJP7_VERLO</name>
<protein>
    <recommendedName>
        <fullName evidence="4">Peroxin 11c</fullName>
    </recommendedName>
</protein>
<organism evidence="2 3">
    <name type="scientific">Verticillium longisporum</name>
    <name type="common">Verticillium dahliae var. longisporum</name>
    <dbReference type="NCBI Taxonomy" id="100787"/>
    <lineage>
        <taxon>Eukaryota</taxon>
        <taxon>Fungi</taxon>
        <taxon>Dikarya</taxon>
        <taxon>Ascomycota</taxon>
        <taxon>Pezizomycotina</taxon>
        <taxon>Sordariomycetes</taxon>
        <taxon>Hypocreomycetidae</taxon>
        <taxon>Glomerellales</taxon>
        <taxon>Plectosphaerellaceae</taxon>
        <taxon>Verticillium</taxon>
    </lineage>
</organism>